<sequence>MTSSESAPTVPEYDVVIVGGGMAGLTAALVLGRARRRVMVLDAGAPRNSPAGHVHGFPTRDGMPPAELLKLARDEVRGYGVEVTEATVAAVEPNGTVRTGDGREFRGRQLILATGIRDVLPDIEGLRSRWGRDVLQCPYCHGYETADKILAVLGTEETSIQQAQLVRTFSADVVLVLHADISLRDEDAHGLAAMGIRVLAGKVAELSIENDALAGLVLAGGRTVPCEALFLEPAAEMDKGLTEHLEVDDDGCIVTDELGRTSRERIWAVGNATDPSAQVVAVAGDAYRLAVVVNAKLLEEDLGRAVESAGANPLEGMVEAAALREAV</sequence>
<keyword evidence="4" id="KW-0812">Transmembrane</keyword>
<dbReference type="PRINTS" id="PR00469">
    <property type="entry name" value="PNDRDTASEII"/>
</dbReference>
<comment type="caution">
    <text evidence="6">The sequence shown here is derived from an EMBL/GenBank/DDBJ whole genome shotgun (WGS) entry which is preliminary data.</text>
</comment>
<protein>
    <submittedName>
        <fullName evidence="6">FAD-binding protein</fullName>
    </submittedName>
</protein>
<evidence type="ECO:0000313" key="6">
    <source>
        <dbReference type="EMBL" id="KAD4060068.1"/>
    </source>
</evidence>
<dbReference type="GO" id="GO:0004791">
    <property type="term" value="F:thioredoxin-disulfide reductase (NADPH) activity"/>
    <property type="evidence" value="ECO:0007669"/>
    <property type="project" value="UniProtKB-EC"/>
</dbReference>
<dbReference type="RefSeq" id="WP_152271304.1">
    <property type="nucleotide sequence ID" value="NZ_VTFX01000001.1"/>
</dbReference>
<evidence type="ECO:0000313" key="7">
    <source>
        <dbReference type="Proteomes" id="UP000326852"/>
    </source>
</evidence>
<keyword evidence="1" id="KW-0285">Flavoprotein</keyword>
<dbReference type="Proteomes" id="UP000326852">
    <property type="component" value="Unassembled WGS sequence"/>
</dbReference>
<dbReference type="SUPFAM" id="SSF51905">
    <property type="entry name" value="FAD/NAD(P)-binding domain"/>
    <property type="match status" value="1"/>
</dbReference>
<dbReference type="Pfam" id="PF07992">
    <property type="entry name" value="Pyr_redox_2"/>
    <property type="match status" value="1"/>
</dbReference>
<gene>
    <name evidence="6" type="ORF">GD627_03075</name>
</gene>
<dbReference type="InterPro" id="IPR050097">
    <property type="entry name" value="Ferredoxin-NADP_redctase_2"/>
</dbReference>
<dbReference type="InterPro" id="IPR023753">
    <property type="entry name" value="FAD/NAD-binding_dom"/>
</dbReference>
<accession>A0A5N6MVC2</accession>
<evidence type="ECO:0000256" key="1">
    <source>
        <dbReference type="ARBA" id="ARBA00022630"/>
    </source>
</evidence>
<evidence type="ECO:0000259" key="5">
    <source>
        <dbReference type="Pfam" id="PF07992"/>
    </source>
</evidence>
<dbReference type="EMBL" id="VTFX01000001">
    <property type="protein sequence ID" value="KAD4060068.1"/>
    <property type="molecule type" value="Genomic_DNA"/>
</dbReference>
<organism evidence="6 7">
    <name type="scientific">Arthrobacter yangruifuii</name>
    <dbReference type="NCBI Taxonomy" id="2606616"/>
    <lineage>
        <taxon>Bacteria</taxon>
        <taxon>Bacillati</taxon>
        <taxon>Actinomycetota</taxon>
        <taxon>Actinomycetes</taxon>
        <taxon>Micrococcales</taxon>
        <taxon>Micrococcaceae</taxon>
        <taxon>Arthrobacter</taxon>
    </lineage>
</organism>
<name>A0A5N6MVC2_9MICC</name>
<evidence type="ECO:0000256" key="3">
    <source>
        <dbReference type="ARBA" id="ARBA00048132"/>
    </source>
</evidence>
<dbReference type="PRINTS" id="PR00368">
    <property type="entry name" value="FADPNR"/>
</dbReference>
<keyword evidence="2" id="KW-0560">Oxidoreductase</keyword>
<feature type="domain" description="FAD/NAD(P)-binding" evidence="5">
    <location>
        <begin position="13"/>
        <end position="283"/>
    </location>
</feature>
<proteinExistence type="predicted"/>
<feature type="transmembrane region" description="Helical" evidence="4">
    <location>
        <begin position="15"/>
        <end position="32"/>
    </location>
</feature>
<dbReference type="InterPro" id="IPR036188">
    <property type="entry name" value="FAD/NAD-bd_sf"/>
</dbReference>
<dbReference type="Gene3D" id="3.50.50.60">
    <property type="entry name" value="FAD/NAD(P)-binding domain"/>
    <property type="match status" value="2"/>
</dbReference>
<dbReference type="PANTHER" id="PTHR48105">
    <property type="entry name" value="THIOREDOXIN REDUCTASE 1-RELATED-RELATED"/>
    <property type="match status" value="1"/>
</dbReference>
<evidence type="ECO:0000256" key="4">
    <source>
        <dbReference type="SAM" id="Phobius"/>
    </source>
</evidence>
<keyword evidence="4" id="KW-0472">Membrane</keyword>
<keyword evidence="7" id="KW-1185">Reference proteome</keyword>
<reference evidence="6 7" key="1">
    <citation type="submission" date="2019-08" db="EMBL/GenBank/DDBJ databases">
        <title>Arthrobacter sp. nov., isolated from plateau pika and Tibetan wild ass.</title>
        <authorList>
            <person name="Ge Y."/>
        </authorList>
    </citation>
    <scope>NUCLEOTIDE SEQUENCE [LARGE SCALE GENOMIC DNA]</scope>
    <source>
        <strain evidence="6 7">785</strain>
    </source>
</reference>
<comment type="catalytic activity">
    <reaction evidence="3">
        <text>[thioredoxin]-dithiol + NADP(+) = [thioredoxin]-disulfide + NADPH + H(+)</text>
        <dbReference type="Rhea" id="RHEA:20345"/>
        <dbReference type="Rhea" id="RHEA-COMP:10698"/>
        <dbReference type="Rhea" id="RHEA-COMP:10700"/>
        <dbReference type="ChEBI" id="CHEBI:15378"/>
        <dbReference type="ChEBI" id="CHEBI:29950"/>
        <dbReference type="ChEBI" id="CHEBI:50058"/>
        <dbReference type="ChEBI" id="CHEBI:57783"/>
        <dbReference type="ChEBI" id="CHEBI:58349"/>
        <dbReference type="EC" id="1.8.1.9"/>
    </reaction>
</comment>
<keyword evidence="4" id="KW-1133">Transmembrane helix</keyword>
<evidence type="ECO:0000256" key="2">
    <source>
        <dbReference type="ARBA" id="ARBA00023002"/>
    </source>
</evidence>
<dbReference type="AlphaFoldDB" id="A0A5N6MVC2"/>